<evidence type="ECO:0000256" key="4">
    <source>
        <dbReference type="SAM" id="SignalP"/>
    </source>
</evidence>
<dbReference type="STRING" id="321146.A0A139HCA9"/>
<dbReference type="PROSITE" id="PS00122">
    <property type="entry name" value="CARBOXYLESTERASE_B_1"/>
    <property type="match status" value="1"/>
</dbReference>
<dbReference type="OrthoDB" id="408631at2759"/>
<organism evidence="6 7">
    <name type="scientific">Pseudocercospora eumusae</name>
    <dbReference type="NCBI Taxonomy" id="321146"/>
    <lineage>
        <taxon>Eukaryota</taxon>
        <taxon>Fungi</taxon>
        <taxon>Dikarya</taxon>
        <taxon>Ascomycota</taxon>
        <taxon>Pezizomycotina</taxon>
        <taxon>Dothideomycetes</taxon>
        <taxon>Dothideomycetidae</taxon>
        <taxon>Mycosphaerellales</taxon>
        <taxon>Mycosphaerellaceae</taxon>
        <taxon>Pseudocercospora</taxon>
    </lineage>
</organism>
<evidence type="ECO:0000313" key="6">
    <source>
        <dbReference type="EMBL" id="KXT00094.1"/>
    </source>
</evidence>
<comment type="similarity">
    <text evidence="1">Belongs to the type-B carboxylesterase/lipase family.</text>
</comment>
<gene>
    <name evidence="6" type="ORF">AC578_5780</name>
</gene>
<evidence type="ECO:0000256" key="2">
    <source>
        <dbReference type="ARBA" id="ARBA00022801"/>
    </source>
</evidence>
<evidence type="ECO:0000259" key="5">
    <source>
        <dbReference type="Pfam" id="PF00135"/>
    </source>
</evidence>
<dbReference type="Gene3D" id="3.40.50.1820">
    <property type="entry name" value="alpha/beta hydrolase"/>
    <property type="match status" value="1"/>
</dbReference>
<feature type="chain" id="PRO_5007806454" description="Carboxylesterase type B domain-containing protein" evidence="4">
    <location>
        <begin position="20"/>
        <end position="702"/>
    </location>
</feature>
<reference evidence="6 7" key="1">
    <citation type="submission" date="2015-07" db="EMBL/GenBank/DDBJ databases">
        <title>Comparative genomics of the Sigatoka disease complex on banana suggests a link between parallel evolutionary changes in Pseudocercospora fijiensis and Pseudocercospora eumusae and increased virulence on the banana host.</title>
        <authorList>
            <person name="Chang T.-C."/>
            <person name="Salvucci A."/>
            <person name="Crous P.W."/>
            <person name="Stergiopoulos I."/>
        </authorList>
    </citation>
    <scope>NUCLEOTIDE SEQUENCE [LARGE SCALE GENOMIC DNA]</scope>
    <source>
        <strain evidence="6 7">CBS 114824</strain>
    </source>
</reference>
<sequence length="702" mass="75765">MLRCRAVALLLCLLRTALGSPTGTRDELGCSNSKSSLTFLYQNNLNASDDINHRGAILLDPLHVSQAAAACSMIGESLIGREQLQNYSHDYYYLLAYSDRLNPPRRYLIQDGTVQLSNRGAELQFSTSTPKEGSLPVLCTQSSLQNGPDANATVNGQIALLSGGNKYIGFRNQKSFRFQGIPYADSPERFQYSTVYSAKGKTINATSYGAACTQSYDSESSEDCLFLNIQTPYIPREGSKAGLKPVLFSIHGGGFVGGNGKGTNGQDGGNFASREDIVSVEINYRLSTLGFLAIPGTEVKGNFGIGDQITALRWVRENIAQFGGDPHRVTIIGESAGACSVRALLGSPVVIKEKLIAGAVAQSNLGGGVTLGLHENYGTTYSSYLTVNQSYNRAGQQILAETGCNQTNLQAQVSCLKLVPASNLVELGTTARYVVQDGTIVNTEQLIVSRNNGSTAQVPVIFGITSNDGASIGSDYPDPDITSISKGIQQSLGISAEYAQVVINSGLFPRYDTGNLTLDAFNISQRVATDITFRCADEAAVYAASKSLAFPKAYYYEMERTFQGYDPNDLGELSQGTISAQYPHGDPNSPYFRLHAADLGFTYGNQDPLRDDTDLLANQLISGYFAQFVKTGDPNPDLGYLRLRGYYDQLRSAQQSGGWQPVRSQSGPVKALGHPSRTTNFPDVEQCKFLNYSLSYYLEGGS</sequence>
<accession>A0A139HCA9</accession>
<dbReference type="InterPro" id="IPR029058">
    <property type="entry name" value="AB_hydrolase_fold"/>
</dbReference>
<dbReference type="ESTHER" id="9pezi-a0a139hca9">
    <property type="family name" value="Fungal_carboxylesterase_lipase"/>
</dbReference>
<proteinExistence type="inferred from homology"/>
<dbReference type="Pfam" id="PF00135">
    <property type="entry name" value="COesterase"/>
    <property type="match status" value="1"/>
</dbReference>
<protein>
    <recommendedName>
        <fullName evidence="5">Carboxylesterase type B domain-containing protein</fullName>
    </recommendedName>
</protein>
<dbReference type="InterPro" id="IPR019826">
    <property type="entry name" value="Carboxylesterase_B_AS"/>
</dbReference>
<name>A0A139HCA9_9PEZI</name>
<evidence type="ECO:0000256" key="1">
    <source>
        <dbReference type="ARBA" id="ARBA00005964"/>
    </source>
</evidence>
<dbReference type="PANTHER" id="PTHR43142:SF3">
    <property type="entry name" value="PUTATIVE (AFU_ORTHOLOGUE AFUA_3G09070)-RELATED"/>
    <property type="match status" value="1"/>
</dbReference>
<feature type="domain" description="Carboxylesterase type B" evidence="5">
    <location>
        <begin position="164"/>
        <end position="689"/>
    </location>
</feature>
<keyword evidence="7" id="KW-1185">Reference proteome</keyword>
<feature type="compositionally biased region" description="Polar residues" evidence="3">
    <location>
        <begin position="657"/>
        <end position="667"/>
    </location>
</feature>
<dbReference type="PANTHER" id="PTHR43142">
    <property type="entry name" value="CARBOXYLIC ESTER HYDROLASE"/>
    <property type="match status" value="1"/>
</dbReference>
<dbReference type="SUPFAM" id="SSF53474">
    <property type="entry name" value="alpha/beta-Hydrolases"/>
    <property type="match status" value="1"/>
</dbReference>
<evidence type="ECO:0000313" key="7">
    <source>
        <dbReference type="Proteomes" id="UP000070133"/>
    </source>
</evidence>
<feature type="region of interest" description="Disordered" evidence="3">
    <location>
        <begin position="657"/>
        <end position="677"/>
    </location>
</feature>
<dbReference type="Proteomes" id="UP000070133">
    <property type="component" value="Unassembled WGS sequence"/>
</dbReference>
<feature type="signal peptide" evidence="4">
    <location>
        <begin position="1"/>
        <end position="19"/>
    </location>
</feature>
<dbReference type="GO" id="GO:0016787">
    <property type="term" value="F:hydrolase activity"/>
    <property type="evidence" value="ECO:0007669"/>
    <property type="project" value="UniProtKB-KW"/>
</dbReference>
<dbReference type="AlphaFoldDB" id="A0A139HCA9"/>
<comment type="caution">
    <text evidence="6">The sequence shown here is derived from an EMBL/GenBank/DDBJ whole genome shotgun (WGS) entry which is preliminary data.</text>
</comment>
<keyword evidence="4" id="KW-0732">Signal</keyword>
<evidence type="ECO:0000256" key="3">
    <source>
        <dbReference type="SAM" id="MobiDB-lite"/>
    </source>
</evidence>
<dbReference type="InterPro" id="IPR002018">
    <property type="entry name" value="CarbesteraseB"/>
</dbReference>
<dbReference type="EMBL" id="LFZN01000080">
    <property type="protein sequence ID" value="KXT00094.1"/>
    <property type="molecule type" value="Genomic_DNA"/>
</dbReference>
<keyword evidence="2" id="KW-0378">Hydrolase</keyword>